<feature type="domain" description="Apiosidase-like catalytic" evidence="3">
    <location>
        <begin position="31"/>
        <end position="352"/>
    </location>
</feature>
<accession>A0A916JA07</accession>
<sequence>MKKFLLIGWILLSTAISAFSQTTLTGLHVEKGKRFISQSNGQPFFWLADTAWELFHRLTFEEAQNYLKIRAGQGYNVIQAVAIAEFDGLNQANRNGDKPLFNNDPVKPNEKYFKHLDKVIAEAGKLGLYIGLLPAWGDKFNRKWGGGPEIFTPENALIYTEFLAKRYKGKNVIWILGGDRNPETEKHIAIVHAMAQGIRNISGESQLITYHPQGLSYSSRFFHEAPWLNMNMFQSGHDQRDRKNYLMLRNDYDKSPVKPTLDAEPRYEDHPVNWKSELGYFNDFDVRQAAYWSVLSGACGHTYGCHDIWQMYDPDLNPPIAFARTAWKTAVHLPGASQMGFMKKLMESHPWQELQPDTSLILNDNPENAGFQIAALSAARDFMMAYSPYGRTLKIDLSKFKAQDLIAYWFNPRDGSSIKIGSFKNQGAEEFKPYAQGPGTDWVLVIDDTTQSWAGFGLKKQREK</sequence>
<keyword evidence="1" id="KW-0732">Signal</keyword>
<dbReference type="Pfam" id="PF13204">
    <property type="entry name" value="Apiosidase"/>
    <property type="match status" value="1"/>
</dbReference>
<dbReference type="Pfam" id="PF12904">
    <property type="entry name" value="Collagen_bind_2"/>
    <property type="match status" value="1"/>
</dbReference>
<dbReference type="InterPro" id="IPR025277">
    <property type="entry name" value="Apiosidase-like_cat_dom"/>
</dbReference>
<dbReference type="InterPro" id="IPR017853">
    <property type="entry name" value="GH"/>
</dbReference>
<reference evidence="4" key="1">
    <citation type="submission" date="2021-04" db="EMBL/GenBank/DDBJ databases">
        <authorList>
            <person name="Rodrigo-Torres L."/>
            <person name="Arahal R. D."/>
            <person name="Lucena T."/>
        </authorList>
    </citation>
    <scope>NUCLEOTIDE SEQUENCE</scope>
    <source>
        <strain evidence="4">CECT 9275</strain>
    </source>
</reference>
<protein>
    <recommendedName>
        <fullName evidence="6">DUF4038 domain-containing protein</fullName>
    </recommendedName>
</protein>
<dbReference type="Gene3D" id="3.20.20.80">
    <property type="entry name" value="Glycosidases"/>
    <property type="match status" value="1"/>
</dbReference>
<dbReference type="EMBL" id="CAJRAF010000001">
    <property type="protein sequence ID" value="CAG4994470.1"/>
    <property type="molecule type" value="Genomic_DNA"/>
</dbReference>
<dbReference type="PANTHER" id="PTHR37836">
    <property type="entry name" value="LMO1036 PROTEIN"/>
    <property type="match status" value="1"/>
</dbReference>
<comment type="caution">
    <text evidence="4">The sequence shown here is derived from an EMBL/GenBank/DDBJ whole genome shotgun (WGS) entry which is preliminary data.</text>
</comment>
<feature type="domain" description="Putative collagen-binding" evidence="2">
    <location>
        <begin position="356"/>
        <end position="447"/>
    </location>
</feature>
<evidence type="ECO:0000313" key="4">
    <source>
        <dbReference type="EMBL" id="CAG4994470.1"/>
    </source>
</evidence>
<dbReference type="Proteomes" id="UP000680038">
    <property type="component" value="Unassembled WGS sequence"/>
</dbReference>
<evidence type="ECO:0000259" key="3">
    <source>
        <dbReference type="Pfam" id="PF13204"/>
    </source>
</evidence>
<dbReference type="PANTHER" id="PTHR37836:SF3">
    <property type="entry name" value="ENDOGLUCANASE"/>
    <property type="match status" value="1"/>
</dbReference>
<name>A0A916JA07_9BACT</name>
<dbReference type="InterPro" id="IPR024749">
    <property type="entry name" value="Collagen-bd_put"/>
</dbReference>
<evidence type="ECO:0000256" key="1">
    <source>
        <dbReference type="SAM" id="SignalP"/>
    </source>
</evidence>
<evidence type="ECO:0000313" key="5">
    <source>
        <dbReference type="Proteomes" id="UP000680038"/>
    </source>
</evidence>
<feature type="signal peptide" evidence="1">
    <location>
        <begin position="1"/>
        <end position="20"/>
    </location>
</feature>
<feature type="chain" id="PRO_5036814834" description="DUF4038 domain-containing protein" evidence="1">
    <location>
        <begin position="21"/>
        <end position="464"/>
    </location>
</feature>
<dbReference type="AlphaFoldDB" id="A0A916JA07"/>
<dbReference type="SUPFAM" id="SSF51445">
    <property type="entry name" value="(Trans)glycosidases"/>
    <property type="match status" value="1"/>
</dbReference>
<evidence type="ECO:0000259" key="2">
    <source>
        <dbReference type="Pfam" id="PF12904"/>
    </source>
</evidence>
<evidence type="ECO:0008006" key="6">
    <source>
        <dbReference type="Google" id="ProtNLM"/>
    </source>
</evidence>
<proteinExistence type="predicted"/>
<keyword evidence="5" id="KW-1185">Reference proteome</keyword>
<dbReference type="RefSeq" id="WP_215238051.1">
    <property type="nucleotide sequence ID" value="NZ_CAJRAF010000001.1"/>
</dbReference>
<gene>
    <name evidence="4" type="ORF">DYBT9275_01399</name>
</gene>
<organism evidence="4 5">
    <name type="scientific">Dyadobacter helix</name>
    <dbReference type="NCBI Taxonomy" id="2822344"/>
    <lineage>
        <taxon>Bacteria</taxon>
        <taxon>Pseudomonadati</taxon>
        <taxon>Bacteroidota</taxon>
        <taxon>Cytophagia</taxon>
        <taxon>Cytophagales</taxon>
        <taxon>Spirosomataceae</taxon>
        <taxon>Dyadobacter</taxon>
    </lineage>
</organism>